<protein>
    <recommendedName>
        <fullName evidence="5">Neuropeptide-like 1</fullName>
    </recommendedName>
</protein>
<organism evidence="3 4">
    <name type="scientific">Strigamia maritima</name>
    <name type="common">European centipede</name>
    <name type="synonym">Geophilus maritimus</name>
    <dbReference type="NCBI Taxonomy" id="126957"/>
    <lineage>
        <taxon>Eukaryota</taxon>
        <taxon>Metazoa</taxon>
        <taxon>Ecdysozoa</taxon>
        <taxon>Arthropoda</taxon>
        <taxon>Myriapoda</taxon>
        <taxon>Chilopoda</taxon>
        <taxon>Pleurostigmophora</taxon>
        <taxon>Geophilomorpha</taxon>
        <taxon>Linotaeniidae</taxon>
        <taxon>Strigamia</taxon>
    </lineage>
</organism>
<feature type="compositionally biased region" description="Acidic residues" evidence="1">
    <location>
        <begin position="192"/>
        <end position="214"/>
    </location>
</feature>
<dbReference type="EMBL" id="JH431576">
    <property type="status" value="NOT_ANNOTATED_CDS"/>
    <property type="molecule type" value="Genomic_DNA"/>
</dbReference>
<feature type="chain" id="PRO_5004579571" description="Neuropeptide-like 1" evidence="2">
    <location>
        <begin position="26"/>
        <end position="419"/>
    </location>
</feature>
<keyword evidence="4" id="KW-1185">Reference proteome</keyword>
<sequence length="419" mass="47365">MQGRTCLRMLLLAIVFSHLTQGALQDTGPEATTISGRLTELSGQQERIKPPVKRYVGSVARAGGLPPFFHGKRHEIESTDDEDENNEIIKRYLGSIVRQGIFSHNKRQDEEEMLDDAVEKRHLGSVLRAGDSRLVGRDLFSSLQDKRFMGSLARAGELGPGGRMSGKKRYLGSVARVDGIPFRAKRTPQDTESPDWESEENLDDNEEDVGNEEEWEEDDLLIPFKRNIASLARNGWLPHTRSLRRHDAPTYSVSEEAPKRNIYYRPASASGRSRLLGWLRREEARLKEEAEARNGQGKRTIAALARSGELPVRYRFSRSADRLPAPPFMRMATYRGGGGGGYSIRSPHAFASLHEGGWNRFKRSFEQLDRMQMHLDALDDLCDSWDLERCGPHKGEKKSMERHSSESRKDEGGEMSMTV</sequence>
<feature type="compositionally biased region" description="Basic and acidic residues" evidence="1">
    <location>
        <begin position="391"/>
        <end position="412"/>
    </location>
</feature>
<evidence type="ECO:0000313" key="3">
    <source>
        <dbReference type="EnsemblMetazoa" id="SMAR005073-PA"/>
    </source>
</evidence>
<name>T1IV80_STRMM</name>
<keyword evidence="2" id="KW-0732">Signal</keyword>
<reference evidence="4" key="1">
    <citation type="submission" date="2011-05" db="EMBL/GenBank/DDBJ databases">
        <authorList>
            <person name="Richards S.R."/>
            <person name="Qu J."/>
            <person name="Jiang H."/>
            <person name="Jhangiani S.N."/>
            <person name="Agravi P."/>
            <person name="Goodspeed R."/>
            <person name="Gross S."/>
            <person name="Mandapat C."/>
            <person name="Jackson L."/>
            <person name="Mathew T."/>
            <person name="Pu L."/>
            <person name="Thornton R."/>
            <person name="Saada N."/>
            <person name="Wilczek-Boney K.B."/>
            <person name="Lee S."/>
            <person name="Kovar C."/>
            <person name="Wu Y."/>
            <person name="Scherer S.E."/>
            <person name="Worley K.C."/>
            <person name="Muzny D.M."/>
            <person name="Gibbs R."/>
        </authorList>
    </citation>
    <scope>NUCLEOTIDE SEQUENCE</scope>
    <source>
        <strain evidence="4">Brora</strain>
    </source>
</reference>
<evidence type="ECO:0008006" key="5">
    <source>
        <dbReference type="Google" id="ProtNLM"/>
    </source>
</evidence>
<evidence type="ECO:0000313" key="4">
    <source>
        <dbReference type="Proteomes" id="UP000014500"/>
    </source>
</evidence>
<dbReference type="AlphaFoldDB" id="T1IV80"/>
<accession>T1IV80</accession>
<dbReference type="Proteomes" id="UP000014500">
    <property type="component" value="Unassembled WGS sequence"/>
</dbReference>
<feature type="region of interest" description="Disordered" evidence="1">
    <location>
        <begin position="181"/>
        <end position="214"/>
    </location>
</feature>
<evidence type="ECO:0000256" key="1">
    <source>
        <dbReference type="SAM" id="MobiDB-lite"/>
    </source>
</evidence>
<feature type="region of interest" description="Disordered" evidence="1">
    <location>
        <begin position="391"/>
        <end position="419"/>
    </location>
</feature>
<dbReference type="EnsemblMetazoa" id="SMAR005073-RA">
    <property type="protein sequence ID" value="SMAR005073-PA"/>
    <property type="gene ID" value="SMAR005073"/>
</dbReference>
<proteinExistence type="predicted"/>
<reference evidence="3" key="2">
    <citation type="submission" date="2015-02" db="UniProtKB">
        <authorList>
            <consortium name="EnsemblMetazoa"/>
        </authorList>
    </citation>
    <scope>IDENTIFICATION</scope>
</reference>
<dbReference type="HOGENOM" id="CLU_656079_0_0_1"/>
<feature type="signal peptide" evidence="2">
    <location>
        <begin position="1"/>
        <end position="25"/>
    </location>
</feature>
<evidence type="ECO:0000256" key="2">
    <source>
        <dbReference type="SAM" id="SignalP"/>
    </source>
</evidence>